<sequence>MRKASQDGGDSTSITSGIESETKKPGAGILKSTKNSIKRKVQHFSDDTANEPLLHKNKEISEIEKQSAKLLLTKTKTDFGCQKGDDKDKLLADDKIAKPSISDVTKITHHCGLTGISNGLKEQKYSNSQSISTASIHNHMYTNVFGNMEGLKNSVVAKTQILVELDTSKSTGYSPSPLIFTTAKIHTDGKMQQMEPVQVTPVPILSTIEGDIAKTETKSKESSEKPKSGEFIKINNTNISEQQAKEKKNITLTPKPVASMSKLYEKHEFNTTSTQNIVASACNKPAQNASNLISDNKDKDTSTLEHYVLNVSSIQTTTSQLSNISKKSKNEILSTKISQLSQESNDSAESKLSYCTVKPTKSTISSKNLPIMNKTDIAHMISCSSSSPDKNYVDINKNIQTGSHYEPEEKQIGYNTADLKAVASKPIIDINKIKEFGIGSSVKEELSKVNSSPITSTKTSKQDSQDEKKTNIKPHSHEEAEYNINCLSSEKSVIISTAMANNADEVIESGSSKASSPSTSYSSTNKKYEIDKTSSTSSSKTISTEISPLINLQSKKVSNEKSDIIKTGLTGTTSKIPQTAITSSTLSEMKCATNNSKILSTSPMLNFTNTKEGRVNTEIMSSDSGLANNQSATLNTALKSKTTENSAIKTSTAATPNNVATVVSSISKPTTTASGIKLPSSITPFTGAVKPVPKQSVSVKTVPSGVQTVSSSVKSSTANVDISDKIDVTSRSANKSKSNIIKPINSTSKVSTTDNIGVTSSALSSTSKLPSPCSTKTAARNVSQNQAKVSGTVLDVKVSKA</sequence>
<keyword evidence="2" id="KW-1185">Reference proteome</keyword>
<comment type="caution">
    <text evidence="1">The sequence shown here is derived from an EMBL/GenBank/DDBJ whole genome shotgun (WGS) entry which is preliminary data.</text>
</comment>
<organism evidence="1 2">
    <name type="scientific">Choristoneura fumiferana</name>
    <name type="common">Spruce budworm moth</name>
    <name type="synonym">Archips fumiferana</name>
    <dbReference type="NCBI Taxonomy" id="7141"/>
    <lineage>
        <taxon>Eukaryota</taxon>
        <taxon>Metazoa</taxon>
        <taxon>Ecdysozoa</taxon>
        <taxon>Arthropoda</taxon>
        <taxon>Hexapoda</taxon>
        <taxon>Insecta</taxon>
        <taxon>Pterygota</taxon>
        <taxon>Neoptera</taxon>
        <taxon>Endopterygota</taxon>
        <taxon>Lepidoptera</taxon>
        <taxon>Glossata</taxon>
        <taxon>Ditrysia</taxon>
        <taxon>Tortricoidea</taxon>
        <taxon>Tortricidae</taxon>
        <taxon>Tortricinae</taxon>
        <taxon>Choristoneura</taxon>
    </lineage>
</organism>
<evidence type="ECO:0000313" key="1">
    <source>
        <dbReference type="EMBL" id="KAI8440183.1"/>
    </source>
</evidence>
<accession>A0ACC0KV52</accession>
<protein>
    <submittedName>
        <fullName evidence="1">Uncharacterized protein</fullName>
    </submittedName>
</protein>
<dbReference type="Proteomes" id="UP001064048">
    <property type="component" value="Chromosome 2"/>
</dbReference>
<gene>
    <name evidence="1" type="ORF">MSG28_001573</name>
</gene>
<dbReference type="EMBL" id="CM046102">
    <property type="protein sequence ID" value="KAI8440183.1"/>
    <property type="molecule type" value="Genomic_DNA"/>
</dbReference>
<name>A0ACC0KV52_CHOFU</name>
<evidence type="ECO:0000313" key="2">
    <source>
        <dbReference type="Proteomes" id="UP001064048"/>
    </source>
</evidence>
<reference evidence="1 2" key="1">
    <citation type="journal article" date="2022" name="Genome Biol. Evol.">
        <title>The Spruce Budworm Genome: Reconstructing the Evolutionary History of Antifreeze Proteins.</title>
        <authorList>
            <person name="Beliveau C."/>
            <person name="Gagne P."/>
            <person name="Picq S."/>
            <person name="Vernygora O."/>
            <person name="Keeling C.I."/>
            <person name="Pinkney K."/>
            <person name="Doucet D."/>
            <person name="Wen F."/>
            <person name="Johnston J.S."/>
            <person name="Maaroufi H."/>
            <person name="Boyle B."/>
            <person name="Laroche J."/>
            <person name="Dewar K."/>
            <person name="Juretic N."/>
            <person name="Blackburn G."/>
            <person name="Nisole A."/>
            <person name="Brunet B."/>
            <person name="Brandao M."/>
            <person name="Lumley L."/>
            <person name="Duan J."/>
            <person name="Quan G."/>
            <person name="Lucarotti C.J."/>
            <person name="Roe A.D."/>
            <person name="Sperling F.A.H."/>
            <person name="Levesque R.C."/>
            <person name="Cusson M."/>
        </authorList>
    </citation>
    <scope>NUCLEOTIDE SEQUENCE [LARGE SCALE GENOMIC DNA]</scope>
    <source>
        <strain evidence="1">Glfc:IPQL:Cfum</strain>
    </source>
</reference>
<proteinExistence type="predicted"/>